<protein>
    <recommendedName>
        <fullName evidence="3">Single-stranded DNA-binding protein</fullName>
    </recommendedName>
</protein>
<gene>
    <name evidence="1" type="ORF">FHS28_000509</name>
</gene>
<name>A0ABR6GM15_9BURK</name>
<sequence>MKSILQIIKVNDLRTGNKDGRTWEMQDAECILLNDDGEVESVGVLQLPKELRGATKTGTYLGSFALRPNLSTRRIEAVLTGLQPYAVKGKAPAVAGA</sequence>
<evidence type="ECO:0008006" key="3">
    <source>
        <dbReference type="Google" id="ProtNLM"/>
    </source>
</evidence>
<evidence type="ECO:0000313" key="1">
    <source>
        <dbReference type="EMBL" id="MBB3193144.1"/>
    </source>
</evidence>
<organism evidence="1 2">
    <name type="scientific">Roseateles terrae</name>
    <dbReference type="NCBI Taxonomy" id="431060"/>
    <lineage>
        <taxon>Bacteria</taxon>
        <taxon>Pseudomonadati</taxon>
        <taxon>Pseudomonadota</taxon>
        <taxon>Betaproteobacteria</taxon>
        <taxon>Burkholderiales</taxon>
        <taxon>Sphaerotilaceae</taxon>
        <taxon>Roseateles</taxon>
    </lineage>
</organism>
<accession>A0ABR6GM15</accession>
<proteinExistence type="predicted"/>
<comment type="caution">
    <text evidence="1">The sequence shown here is derived from an EMBL/GenBank/DDBJ whole genome shotgun (WGS) entry which is preliminary data.</text>
</comment>
<dbReference type="EMBL" id="JACHXO010000001">
    <property type="protein sequence ID" value="MBB3193144.1"/>
    <property type="molecule type" value="Genomic_DNA"/>
</dbReference>
<dbReference type="RefSeq" id="WP_088449228.1">
    <property type="nucleotide sequence ID" value="NZ_JACHXO010000001.1"/>
</dbReference>
<reference evidence="1 2" key="1">
    <citation type="submission" date="2020-08" db="EMBL/GenBank/DDBJ databases">
        <title>Genomic Encyclopedia of Type Strains, Phase III (KMG-III): the genomes of soil and plant-associated and newly described type strains.</title>
        <authorList>
            <person name="Whitman W."/>
        </authorList>
    </citation>
    <scope>NUCLEOTIDE SEQUENCE [LARGE SCALE GENOMIC DNA]</scope>
    <source>
        <strain evidence="1 2">CECT 7247</strain>
    </source>
</reference>
<keyword evidence="2" id="KW-1185">Reference proteome</keyword>
<dbReference type="Proteomes" id="UP000574369">
    <property type="component" value="Unassembled WGS sequence"/>
</dbReference>
<evidence type="ECO:0000313" key="2">
    <source>
        <dbReference type="Proteomes" id="UP000574369"/>
    </source>
</evidence>